<evidence type="ECO:0008006" key="4">
    <source>
        <dbReference type="Google" id="ProtNLM"/>
    </source>
</evidence>
<comment type="caution">
    <text evidence="2">The sequence shown here is derived from an EMBL/GenBank/DDBJ whole genome shotgun (WGS) entry which is preliminary data.</text>
</comment>
<dbReference type="RefSeq" id="WP_344709187.1">
    <property type="nucleotide sequence ID" value="NZ_BAAAZD010000001.1"/>
</dbReference>
<keyword evidence="1" id="KW-1133">Transmembrane helix</keyword>
<name>A0ABP7RTA3_9SPHN</name>
<feature type="transmembrane region" description="Helical" evidence="1">
    <location>
        <begin position="52"/>
        <end position="75"/>
    </location>
</feature>
<feature type="transmembrane region" description="Helical" evidence="1">
    <location>
        <begin position="101"/>
        <end position="121"/>
    </location>
</feature>
<accession>A0ABP7RTA3</accession>
<protein>
    <recommendedName>
        <fullName evidence="4">DUF2975 domain-containing protein</fullName>
    </recommendedName>
</protein>
<evidence type="ECO:0000256" key="1">
    <source>
        <dbReference type="SAM" id="Phobius"/>
    </source>
</evidence>
<dbReference type="EMBL" id="BAAAZD010000001">
    <property type="protein sequence ID" value="GAA4001825.1"/>
    <property type="molecule type" value="Genomic_DNA"/>
</dbReference>
<evidence type="ECO:0000313" key="3">
    <source>
        <dbReference type="Proteomes" id="UP001501310"/>
    </source>
</evidence>
<organism evidence="2 3">
    <name type="scientific">Sphingomonas humi</name>
    <dbReference type="NCBI Taxonomy" id="335630"/>
    <lineage>
        <taxon>Bacteria</taxon>
        <taxon>Pseudomonadati</taxon>
        <taxon>Pseudomonadota</taxon>
        <taxon>Alphaproteobacteria</taxon>
        <taxon>Sphingomonadales</taxon>
        <taxon>Sphingomonadaceae</taxon>
        <taxon>Sphingomonas</taxon>
    </lineage>
</organism>
<proteinExistence type="predicted"/>
<dbReference type="Pfam" id="PF11188">
    <property type="entry name" value="DUF2975"/>
    <property type="match status" value="1"/>
</dbReference>
<dbReference type="Proteomes" id="UP001501310">
    <property type="component" value="Unassembled WGS sequence"/>
</dbReference>
<sequence length="168" mass="18265">MLSVARWVLRALLVLNLFVGGVLLLLLLWSFADAPRFASTITRAFAGRDVGSLLFWARVVLAVVAPVMIAAHLLFRNLLAMLGTVEAGDPFVPANAARLQTVAWCLLAIQVCDLLFGWAATEFDTLAGERTSGWSPGITGWVAVLLVFVLARVFREGARLRDDAELTI</sequence>
<evidence type="ECO:0000313" key="2">
    <source>
        <dbReference type="EMBL" id="GAA4001825.1"/>
    </source>
</evidence>
<keyword evidence="3" id="KW-1185">Reference proteome</keyword>
<dbReference type="InterPro" id="IPR021354">
    <property type="entry name" value="DUF2975"/>
</dbReference>
<feature type="transmembrane region" description="Helical" evidence="1">
    <location>
        <begin position="12"/>
        <end position="32"/>
    </location>
</feature>
<feature type="transmembrane region" description="Helical" evidence="1">
    <location>
        <begin position="133"/>
        <end position="151"/>
    </location>
</feature>
<gene>
    <name evidence="2" type="ORF">GCM10022211_11160</name>
</gene>
<keyword evidence="1" id="KW-0472">Membrane</keyword>
<reference evidence="3" key="1">
    <citation type="journal article" date="2019" name="Int. J. Syst. Evol. Microbiol.">
        <title>The Global Catalogue of Microorganisms (GCM) 10K type strain sequencing project: providing services to taxonomists for standard genome sequencing and annotation.</title>
        <authorList>
            <consortium name="The Broad Institute Genomics Platform"/>
            <consortium name="The Broad Institute Genome Sequencing Center for Infectious Disease"/>
            <person name="Wu L."/>
            <person name="Ma J."/>
        </authorList>
    </citation>
    <scope>NUCLEOTIDE SEQUENCE [LARGE SCALE GENOMIC DNA]</scope>
    <source>
        <strain evidence="3">JCM 16603</strain>
    </source>
</reference>
<keyword evidence="1" id="KW-0812">Transmembrane</keyword>